<feature type="compositionally biased region" description="Polar residues" evidence="5">
    <location>
        <begin position="90"/>
        <end position="116"/>
    </location>
</feature>
<keyword evidence="1" id="KW-0949">S-adenosyl-L-methionine</keyword>
<dbReference type="InterPro" id="IPR006638">
    <property type="entry name" value="Elp3/MiaA/NifB-like_rSAM"/>
</dbReference>
<dbReference type="SUPFAM" id="SSF102114">
    <property type="entry name" value="Radical SAM enzymes"/>
    <property type="match status" value="1"/>
</dbReference>
<dbReference type="InterPro" id="IPR058240">
    <property type="entry name" value="rSAM_sf"/>
</dbReference>
<dbReference type="CDD" id="cd01335">
    <property type="entry name" value="Radical_SAM"/>
    <property type="match status" value="1"/>
</dbReference>
<dbReference type="InterPro" id="IPR034505">
    <property type="entry name" value="Coproporphyrinogen-III_oxidase"/>
</dbReference>
<dbReference type="InterPro" id="IPR023995">
    <property type="entry name" value="HemZ"/>
</dbReference>
<dbReference type="PROSITE" id="PS51918">
    <property type="entry name" value="RADICAL_SAM"/>
    <property type="match status" value="1"/>
</dbReference>
<dbReference type="Proteomes" id="UP000077421">
    <property type="component" value="Unassembled WGS sequence"/>
</dbReference>
<dbReference type="SFLD" id="SFLDF00310">
    <property type="entry name" value="oxygen-independent_coproporphy"/>
    <property type="match status" value="1"/>
</dbReference>
<sequence length="548" mass="60816">MTARVWLRVDPLFTADVKLLVSLFLPGAQFTSGAPATDAALAQDELAIVASIVCTAADVCATVTLREMVNGLSALRETTRKLSRGERIGQSEQRPLTSSVTSETPLPSTSSVTVETLRSDDPHTDRKLRVLMKRALRFALHEALAATTGRRLTWGLLTGVRPVKLLHEWQRQAGQKSEEALRERLQREYLVSPERAALAAEIAVRERAAVPDLETLDREVSIYIGIPFCPTHCAYCTFPAYSMVDKARYAFTFLDALLQEIKMVGRVLREKRVGVTTVYVGGGTPSSLRPDEMRRLFDALRTEVGGAWREFCVEAGRADTITPDRVAAMAEYGVDRVSVNPQSYHHRTLRMMGRGHSPEIIDRRFALVREAGIRNINMDLILGLPGETGDDVAYSVERTLALDPDSVTLHTLSFKRSSEVTEKRESLVVPDDEAMLLMMRAADHAVRSAGLLPYYLYRQRDILGNLENVGYAKPGFEGIYNIAIIEEAQTIIALGGGAASKWVEPVTRRITRHDNPREPLAYVNAIERVLAVKERALIRICEQIGAAH</sequence>
<gene>
    <name evidence="7" type="ORF">AYW79_10515</name>
</gene>
<dbReference type="InterPro" id="IPR007197">
    <property type="entry name" value="rSAM"/>
</dbReference>
<keyword evidence="3" id="KW-0408">Iron</keyword>
<dbReference type="SFLD" id="SFLDG01082">
    <property type="entry name" value="B12-binding_domain_containing"/>
    <property type="match status" value="1"/>
</dbReference>
<feature type="domain" description="Radical SAM core" evidence="6">
    <location>
        <begin position="214"/>
        <end position="447"/>
    </location>
</feature>
<proteinExistence type="predicted"/>
<feature type="region of interest" description="Disordered" evidence="5">
    <location>
        <begin position="83"/>
        <end position="119"/>
    </location>
</feature>
<comment type="caution">
    <text evidence="7">The sequence shown here is derived from an EMBL/GenBank/DDBJ whole genome shotgun (WGS) entry which is preliminary data.</text>
</comment>
<evidence type="ECO:0000256" key="5">
    <source>
        <dbReference type="SAM" id="MobiDB-lite"/>
    </source>
</evidence>
<dbReference type="SFLD" id="SFLDG01065">
    <property type="entry name" value="anaerobic_coproporphyrinogen-I"/>
    <property type="match status" value="1"/>
</dbReference>
<dbReference type="RefSeq" id="WP_067565384.1">
    <property type="nucleotide sequence ID" value="NZ_LSUQ01000034.1"/>
</dbReference>
<keyword evidence="2" id="KW-0479">Metal-binding</keyword>
<dbReference type="GO" id="GO:0003824">
    <property type="term" value="F:catalytic activity"/>
    <property type="evidence" value="ECO:0007669"/>
    <property type="project" value="InterPro"/>
</dbReference>
<evidence type="ECO:0000313" key="7">
    <source>
        <dbReference type="EMBL" id="OAG93456.1"/>
    </source>
</evidence>
<evidence type="ECO:0000256" key="3">
    <source>
        <dbReference type="ARBA" id="ARBA00023004"/>
    </source>
</evidence>
<dbReference type="Pfam" id="PF04055">
    <property type="entry name" value="Radical_SAM"/>
    <property type="match status" value="1"/>
</dbReference>
<dbReference type="EMBL" id="LSUQ01000034">
    <property type="protein sequence ID" value="OAG93456.1"/>
    <property type="molecule type" value="Genomic_DNA"/>
</dbReference>
<evidence type="ECO:0000256" key="4">
    <source>
        <dbReference type="ARBA" id="ARBA00023014"/>
    </source>
</evidence>
<keyword evidence="4" id="KW-0411">Iron-sulfur</keyword>
<dbReference type="PANTHER" id="PTHR13932:SF1">
    <property type="entry name" value="OXYGEN-INDEPENDENT COPROPORPHYRINOGEN-III OXIDASE-LIKE PROTEIN HEMZ"/>
    <property type="match status" value="1"/>
</dbReference>
<dbReference type="NCBIfam" id="TIGR03994">
    <property type="entry name" value="rSAM_HemZ"/>
    <property type="match status" value="1"/>
</dbReference>
<accession>A0A853K8Y0</accession>
<dbReference type="SMART" id="SM00729">
    <property type="entry name" value="Elp3"/>
    <property type="match status" value="1"/>
</dbReference>
<dbReference type="AlphaFoldDB" id="A0A853K8Y0"/>
<dbReference type="GO" id="GO:0005737">
    <property type="term" value="C:cytoplasm"/>
    <property type="evidence" value="ECO:0007669"/>
    <property type="project" value="TreeGrafter"/>
</dbReference>
<dbReference type="InterPro" id="IPR013785">
    <property type="entry name" value="Aldolase_TIM"/>
</dbReference>
<dbReference type="PANTHER" id="PTHR13932">
    <property type="entry name" value="COPROPORPHYRINIGEN III OXIDASE"/>
    <property type="match status" value="1"/>
</dbReference>
<evidence type="ECO:0000256" key="2">
    <source>
        <dbReference type="ARBA" id="ARBA00022723"/>
    </source>
</evidence>
<evidence type="ECO:0000256" key="1">
    <source>
        <dbReference type="ARBA" id="ARBA00022691"/>
    </source>
</evidence>
<evidence type="ECO:0000259" key="6">
    <source>
        <dbReference type="PROSITE" id="PS51918"/>
    </source>
</evidence>
<organism evidence="7 8">
    <name type="scientific">Ferroacidibacillus organovorans</name>
    <dbReference type="NCBI Taxonomy" id="1765683"/>
    <lineage>
        <taxon>Bacteria</taxon>
        <taxon>Bacillati</taxon>
        <taxon>Bacillota</taxon>
        <taxon>Bacilli</taxon>
        <taxon>Bacillales</taxon>
        <taxon>Alicyclobacillaceae</taxon>
        <taxon>Ferroacidibacillus</taxon>
    </lineage>
</organism>
<evidence type="ECO:0000313" key="8">
    <source>
        <dbReference type="Proteomes" id="UP000077421"/>
    </source>
</evidence>
<dbReference type="GO" id="GO:0006779">
    <property type="term" value="P:porphyrin-containing compound biosynthetic process"/>
    <property type="evidence" value="ECO:0007669"/>
    <property type="project" value="TreeGrafter"/>
</dbReference>
<dbReference type="SFLD" id="SFLDS00029">
    <property type="entry name" value="Radical_SAM"/>
    <property type="match status" value="1"/>
</dbReference>
<dbReference type="Gene3D" id="3.20.20.70">
    <property type="entry name" value="Aldolase class I"/>
    <property type="match status" value="1"/>
</dbReference>
<dbReference type="GO" id="GO:0046872">
    <property type="term" value="F:metal ion binding"/>
    <property type="evidence" value="ECO:0007669"/>
    <property type="project" value="UniProtKB-KW"/>
</dbReference>
<reference evidence="7 8" key="1">
    <citation type="submission" date="2016-02" db="EMBL/GenBank/DDBJ databases">
        <title>Draft genome sequence of Acidibacillus ferrooxidans SLC66.</title>
        <authorList>
            <person name="Oliveira G."/>
            <person name="Nancucheo I."/>
            <person name="Dall'Agnol H."/>
            <person name="Johnson B."/>
            <person name="Oliveira R."/>
            <person name="Nunes G.L."/>
            <person name="Tzotzos G."/>
            <person name="Orellana S.C."/>
            <person name="Salim A.C."/>
            <person name="Araujo F.M."/>
        </authorList>
    </citation>
    <scope>NUCLEOTIDE SEQUENCE [LARGE SCALE GENOMIC DNA]</scope>
    <source>
        <strain evidence="7 8">SLC66</strain>
    </source>
</reference>
<protein>
    <recommendedName>
        <fullName evidence="6">Radical SAM core domain-containing protein</fullName>
    </recommendedName>
</protein>
<dbReference type="OrthoDB" id="9808022at2"/>
<name>A0A853K8Y0_9BACL</name>
<dbReference type="GO" id="GO:0051539">
    <property type="term" value="F:4 iron, 4 sulfur cluster binding"/>
    <property type="evidence" value="ECO:0007669"/>
    <property type="project" value="TreeGrafter"/>
</dbReference>